<proteinExistence type="predicted"/>
<feature type="transmembrane region" description="Helical" evidence="1">
    <location>
        <begin position="172"/>
        <end position="193"/>
    </location>
</feature>
<evidence type="ECO:0000313" key="2">
    <source>
        <dbReference type="EMBL" id="KIK56395.1"/>
    </source>
</evidence>
<keyword evidence="1" id="KW-0812">Transmembrane</keyword>
<evidence type="ECO:0000313" key="3">
    <source>
        <dbReference type="Proteomes" id="UP000053593"/>
    </source>
</evidence>
<dbReference type="EMBL" id="KN834798">
    <property type="protein sequence ID" value="KIK56395.1"/>
    <property type="molecule type" value="Genomic_DNA"/>
</dbReference>
<feature type="transmembrane region" description="Helical" evidence="1">
    <location>
        <begin position="214"/>
        <end position="235"/>
    </location>
</feature>
<dbReference type="AlphaFoldDB" id="A0A0D0B047"/>
<feature type="transmembrane region" description="Helical" evidence="1">
    <location>
        <begin position="54"/>
        <end position="74"/>
    </location>
</feature>
<accession>A0A0D0B047</accession>
<keyword evidence="1" id="KW-0472">Membrane</keyword>
<feature type="transmembrane region" description="Helical" evidence="1">
    <location>
        <begin position="20"/>
        <end position="42"/>
    </location>
</feature>
<protein>
    <submittedName>
        <fullName evidence="2">Uncharacterized protein</fullName>
    </submittedName>
</protein>
<reference evidence="2 3" key="1">
    <citation type="submission" date="2014-04" db="EMBL/GenBank/DDBJ databases">
        <title>Evolutionary Origins and Diversification of the Mycorrhizal Mutualists.</title>
        <authorList>
            <consortium name="DOE Joint Genome Institute"/>
            <consortium name="Mycorrhizal Genomics Consortium"/>
            <person name="Kohler A."/>
            <person name="Kuo A."/>
            <person name="Nagy L.G."/>
            <person name="Floudas D."/>
            <person name="Copeland A."/>
            <person name="Barry K.W."/>
            <person name="Cichocki N."/>
            <person name="Veneault-Fourrey C."/>
            <person name="LaButti K."/>
            <person name="Lindquist E.A."/>
            <person name="Lipzen A."/>
            <person name="Lundell T."/>
            <person name="Morin E."/>
            <person name="Murat C."/>
            <person name="Riley R."/>
            <person name="Ohm R."/>
            <person name="Sun H."/>
            <person name="Tunlid A."/>
            <person name="Henrissat B."/>
            <person name="Grigoriev I.V."/>
            <person name="Hibbett D.S."/>
            <person name="Martin F."/>
        </authorList>
    </citation>
    <scope>NUCLEOTIDE SEQUENCE [LARGE SCALE GENOMIC DNA]</scope>
    <source>
        <strain evidence="2 3">FD-317 M1</strain>
    </source>
</reference>
<name>A0A0D0B047_9AGAR</name>
<organism evidence="2 3">
    <name type="scientific">Collybiopsis luxurians FD-317 M1</name>
    <dbReference type="NCBI Taxonomy" id="944289"/>
    <lineage>
        <taxon>Eukaryota</taxon>
        <taxon>Fungi</taxon>
        <taxon>Dikarya</taxon>
        <taxon>Basidiomycota</taxon>
        <taxon>Agaricomycotina</taxon>
        <taxon>Agaricomycetes</taxon>
        <taxon>Agaricomycetidae</taxon>
        <taxon>Agaricales</taxon>
        <taxon>Marasmiineae</taxon>
        <taxon>Omphalotaceae</taxon>
        <taxon>Collybiopsis</taxon>
        <taxon>Collybiopsis luxurians</taxon>
    </lineage>
</organism>
<keyword evidence="3" id="KW-1185">Reference proteome</keyword>
<evidence type="ECO:0000256" key="1">
    <source>
        <dbReference type="SAM" id="Phobius"/>
    </source>
</evidence>
<dbReference type="OrthoDB" id="3026602at2759"/>
<sequence length="291" mass="32461">MISTDQTAIQDAATSLYQHAIADIVAFGAFFGFYLMAFILTVKAYRTDGRPRKIILAGITFSFILACWDLWFSLVPRLLIYTKVALIDQSSRDMILNFQFADNAISGWDAALTWPFNFNLIIGDVIVCWRAYSVWNGKKLVKHFSNKTLVLNIADAVLDDITGAQFVVLDSVSSFLCFAVNLLAPLMITITAWQFYWSIRDLRYSRIGLDLRSLLLFLIETGSAFCAIQLVYAVIQLPSLESDPAFTLAIYLIGSLCDISAVIYPLVVIAFTDALNSALTDPLQLSEDTLL</sequence>
<dbReference type="HOGENOM" id="CLU_071641_1_0_1"/>
<dbReference type="Proteomes" id="UP000053593">
    <property type="component" value="Unassembled WGS sequence"/>
</dbReference>
<gene>
    <name evidence="2" type="ORF">GYMLUDRAFT_819075</name>
</gene>
<feature type="transmembrane region" description="Helical" evidence="1">
    <location>
        <begin position="247"/>
        <end position="271"/>
    </location>
</feature>
<keyword evidence="1" id="KW-1133">Transmembrane helix</keyword>